<gene>
    <name evidence="10" type="primary">LOC107120866</name>
</gene>
<dbReference type="InterPro" id="IPR001841">
    <property type="entry name" value="Znf_RING"/>
</dbReference>
<dbReference type="CDD" id="cd19762">
    <property type="entry name" value="Bbox2_TRIM7-like"/>
    <property type="match status" value="1"/>
</dbReference>
<dbReference type="Proteomes" id="UP000694871">
    <property type="component" value="Unplaced"/>
</dbReference>
<accession>A0ABM1KZI0</accession>
<dbReference type="InterPro" id="IPR017907">
    <property type="entry name" value="Znf_RING_CS"/>
</dbReference>
<dbReference type="Gene3D" id="3.30.160.60">
    <property type="entry name" value="Classic Zinc Finger"/>
    <property type="match status" value="1"/>
</dbReference>
<reference evidence="10" key="1">
    <citation type="submission" date="2025-08" db="UniProtKB">
        <authorList>
            <consortium name="RefSeq"/>
        </authorList>
    </citation>
    <scope>IDENTIFICATION</scope>
</reference>
<dbReference type="PROSITE" id="PS00518">
    <property type="entry name" value="ZF_RING_1"/>
    <property type="match status" value="1"/>
</dbReference>
<dbReference type="InterPro" id="IPR000315">
    <property type="entry name" value="Znf_B-box"/>
</dbReference>
<evidence type="ECO:0000259" key="7">
    <source>
        <dbReference type="PROSITE" id="PS50089"/>
    </source>
</evidence>
<evidence type="ECO:0000256" key="3">
    <source>
        <dbReference type="ARBA" id="ARBA00022771"/>
    </source>
</evidence>
<dbReference type="InterPro" id="IPR013083">
    <property type="entry name" value="Znf_RING/FYVE/PHD"/>
</dbReference>
<dbReference type="PROSITE" id="PS50089">
    <property type="entry name" value="ZF_RING_2"/>
    <property type="match status" value="1"/>
</dbReference>
<dbReference type="Pfam" id="PF00643">
    <property type="entry name" value="zf-B_box"/>
    <property type="match status" value="1"/>
</dbReference>
<evidence type="ECO:0000313" key="10">
    <source>
        <dbReference type="RefSeq" id="XP_015279117.1"/>
    </source>
</evidence>
<evidence type="ECO:0000256" key="1">
    <source>
        <dbReference type="ARBA" id="ARBA00008518"/>
    </source>
</evidence>
<proteinExistence type="inferred from homology"/>
<organism evidence="9 10">
    <name type="scientific">Gekko japonicus</name>
    <name type="common">Schlegel's Japanese gecko</name>
    <dbReference type="NCBI Taxonomy" id="146911"/>
    <lineage>
        <taxon>Eukaryota</taxon>
        <taxon>Metazoa</taxon>
        <taxon>Chordata</taxon>
        <taxon>Craniata</taxon>
        <taxon>Vertebrata</taxon>
        <taxon>Euteleostomi</taxon>
        <taxon>Lepidosauria</taxon>
        <taxon>Squamata</taxon>
        <taxon>Bifurcata</taxon>
        <taxon>Gekkota</taxon>
        <taxon>Gekkonidae</taxon>
        <taxon>Gekkoninae</taxon>
        <taxon>Gekko</taxon>
    </lineage>
</organism>
<dbReference type="RefSeq" id="XP_015279117.1">
    <property type="nucleotide sequence ID" value="XM_015423631.1"/>
</dbReference>
<dbReference type="SUPFAM" id="SSF57850">
    <property type="entry name" value="RING/U-box"/>
    <property type="match status" value="1"/>
</dbReference>
<comment type="similarity">
    <text evidence="1">Belongs to the TRIM/RBCC family.</text>
</comment>
<dbReference type="InterPro" id="IPR050143">
    <property type="entry name" value="TRIM/RBCC"/>
</dbReference>
<dbReference type="GeneID" id="107120866"/>
<feature type="non-terminal residue" evidence="10">
    <location>
        <position position="1"/>
    </location>
</feature>
<evidence type="ECO:0000313" key="9">
    <source>
        <dbReference type="Proteomes" id="UP000694871"/>
    </source>
</evidence>
<evidence type="ECO:0000256" key="4">
    <source>
        <dbReference type="ARBA" id="ARBA00022833"/>
    </source>
</evidence>
<keyword evidence="3 5" id="KW-0863">Zinc-finger</keyword>
<feature type="coiled-coil region" evidence="6">
    <location>
        <begin position="172"/>
        <end position="199"/>
    </location>
</feature>
<evidence type="ECO:0000256" key="5">
    <source>
        <dbReference type="PROSITE-ProRule" id="PRU00024"/>
    </source>
</evidence>
<feature type="domain" description="B box-type" evidence="8">
    <location>
        <begin position="73"/>
        <end position="114"/>
    </location>
</feature>
<dbReference type="PROSITE" id="PS50119">
    <property type="entry name" value="ZF_BBOX"/>
    <property type="match status" value="1"/>
</dbReference>
<keyword evidence="2" id="KW-0479">Metal-binding</keyword>
<evidence type="ECO:0000256" key="6">
    <source>
        <dbReference type="SAM" id="Coils"/>
    </source>
</evidence>
<feature type="domain" description="RING-type" evidence="7">
    <location>
        <begin position="11"/>
        <end position="39"/>
    </location>
</feature>
<dbReference type="SMART" id="SM00336">
    <property type="entry name" value="BBOX"/>
    <property type="match status" value="1"/>
</dbReference>
<evidence type="ECO:0000256" key="2">
    <source>
        <dbReference type="ARBA" id="ARBA00022723"/>
    </source>
</evidence>
<keyword evidence="6" id="KW-0175">Coiled coil</keyword>
<dbReference type="Pfam" id="PF00097">
    <property type="entry name" value="zf-C3HC4"/>
    <property type="match status" value="1"/>
</dbReference>
<dbReference type="SUPFAM" id="SSF57845">
    <property type="entry name" value="B-box zinc-binding domain"/>
    <property type="match status" value="1"/>
</dbReference>
<sequence>LHRWDPVILDECGHNFCRACLTLCWEESGAGGASCPMCKRPARQRNLKPNRQLANVVEIAKKLSHQGGREGEAKGRVCEKHQEPLKLFCKDDEAPLCVVCDRSKDHRDHRVIPVEEAAQEYQDKFCCCLGLLRKERKELLAHQVDLVGKSQDLLGQTEVERQKMVAEFRKMHTFLEEQEELLLAQVEEVKEEIAREKDKQLAWLSKEISSLGSLIREVEEKIEQPVAEFLQGARSSLQRYEEKEKFRNPATFTSKLKWRIWELCDRSHSLELAQALPVLMLALAWRLCKVGAGDSREACEELHIGLLRLLSLLLCLCPATTRAPYLLEAMRVLCTALLNP</sequence>
<dbReference type="InterPro" id="IPR018957">
    <property type="entry name" value="Znf_C3HC4_RING-type"/>
</dbReference>
<protein>
    <submittedName>
        <fullName evidence="10">Tripartite motif-containing protein 7-like</fullName>
    </submittedName>
</protein>
<name>A0ABM1KZI0_GEKJA</name>
<keyword evidence="9" id="KW-1185">Reference proteome</keyword>
<dbReference type="PANTHER" id="PTHR24103">
    <property type="entry name" value="E3 UBIQUITIN-PROTEIN LIGASE TRIM"/>
    <property type="match status" value="1"/>
</dbReference>
<evidence type="ECO:0000259" key="8">
    <source>
        <dbReference type="PROSITE" id="PS50119"/>
    </source>
</evidence>
<keyword evidence="4" id="KW-0862">Zinc</keyword>
<dbReference type="Gene3D" id="3.30.40.10">
    <property type="entry name" value="Zinc/RING finger domain, C3HC4 (zinc finger)"/>
    <property type="match status" value="1"/>
</dbReference>